<dbReference type="AlphaFoldDB" id="W9CH75"/>
<reference evidence="2 3" key="1">
    <citation type="journal article" date="2014" name="Genome Announc.">
        <title>Draft genome sequence of Sclerotinia borealis, a psychrophilic plant pathogenic fungus.</title>
        <authorList>
            <person name="Mardanov A.V."/>
            <person name="Beletsky A.V."/>
            <person name="Kadnikov V.V."/>
            <person name="Ignatov A.N."/>
            <person name="Ravin N.V."/>
        </authorList>
    </citation>
    <scope>NUCLEOTIDE SEQUENCE [LARGE SCALE GENOMIC DNA]</scope>
    <source>
        <strain evidence="3">F-4157</strain>
    </source>
</reference>
<dbReference type="Proteomes" id="UP000019487">
    <property type="component" value="Unassembled WGS sequence"/>
</dbReference>
<organism evidence="2 3">
    <name type="scientific">Sclerotinia borealis (strain F-4128)</name>
    <dbReference type="NCBI Taxonomy" id="1432307"/>
    <lineage>
        <taxon>Eukaryota</taxon>
        <taxon>Fungi</taxon>
        <taxon>Dikarya</taxon>
        <taxon>Ascomycota</taxon>
        <taxon>Pezizomycotina</taxon>
        <taxon>Leotiomycetes</taxon>
        <taxon>Helotiales</taxon>
        <taxon>Sclerotiniaceae</taxon>
        <taxon>Sclerotinia</taxon>
    </lineage>
</organism>
<protein>
    <submittedName>
        <fullName evidence="2">Uncharacterized protein</fullName>
    </submittedName>
</protein>
<evidence type="ECO:0000313" key="2">
    <source>
        <dbReference type="EMBL" id="ESZ94099.1"/>
    </source>
</evidence>
<evidence type="ECO:0000313" key="3">
    <source>
        <dbReference type="Proteomes" id="UP000019487"/>
    </source>
</evidence>
<name>W9CH75_SCLBF</name>
<accession>W9CH75</accession>
<evidence type="ECO:0000256" key="1">
    <source>
        <dbReference type="SAM" id="MobiDB-lite"/>
    </source>
</evidence>
<sequence length="138" mass="16678">MASQPQTQIVFKRPKNTVDGRRVVHEKDGAANGTAERRGTSKGEQQVESEDRKGDYDQRRGTGKSDSAREREEYVRKREHEELRRIQITARRQREREREEELRFEQEKARQEELERALRETETLPEERFTLRRDRRRN</sequence>
<proteinExistence type="predicted"/>
<feature type="region of interest" description="Disordered" evidence="1">
    <location>
        <begin position="1"/>
        <end position="138"/>
    </location>
</feature>
<feature type="compositionally biased region" description="Basic and acidic residues" evidence="1">
    <location>
        <begin position="92"/>
        <end position="132"/>
    </location>
</feature>
<feature type="compositionally biased region" description="Basic and acidic residues" evidence="1">
    <location>
        <begin position="66"/>
        <end position="85"/>
    </location>
</feature>
<gene>
    <name evidence="2" type="ORF">SBOR_5519</name>
</gene>
<keyword evidence="3" id="KW-1185">Reference proteome</keyword>
<dbReference type="HOGENOM" id="CLU_1856466_0_0_1"/>
<dbReference type="EMBL" id="AYSA01000268">
    <property type="protein sequence ID" value="ESZ94099.1"/>
    <property type="molecule type" value="Genomic_DNA"/>
</dbReference>
<feature type="compositionally biased region" description="Basic and acidic residues" evidence="1">
    <location>
        <begin position="16"/>
        <end position="41"/>
    </location>
</feature>
<comment type="caution">
    <text evidence="2">The sequence shown here is derived from an EMBL/GenBank/DDBJ whole genome shotgun (WGS) entry which is preliminary data.</text>
</comment>
<feature type="compositionally biased region" description="Basic and acidic residues" evidence="1">
    <location>
        <begin position="49"/>
        <end position="60"/>
    </location>
</feature>